<dbReference type="InterPro" id="IPR011464">
    <property type="entry name" value="DUF1570"/>
</dbReference>
<proteinExistence type="predicted"/>
<dbReference type="AlphaFoldDB" id="A0A5C6AZX7"/>
<comment type="caution">
    <text evidence="3">The sequence shown here is derived from an EMBL/GenBank/DDBJ whole genome shotgun (WGS) entry which is preliminary data.</text>
</comment>
<reference evidence="3 4" key="1">
    <citation type="submission" date="2019-02" db="EMBL/GenBank/DDBJ databases">
        <title>Deep-cultivation of Planctomycetes and their phenomic and genomic characterization uncovers novel biology.</title>
        <authorList>
            <person name="Wiegand S."/>
            <person name="Jogler M."/>
            <person name="Boedeker C."/>
            <person name="Pinto D."/>
            <person name="Vollmers J."/>
            <person name="Rivas-Marin E."/>
            <person name="Kohn T."/>
            <person name="Peeters S.H."/>
            <person name="Heuer A."/>
            <person name="Rast P."/>
            <person name="Oberbeckmann S."/>
            <person name="Bunk B."/>
            <person name="Jeske O."/>
            <person name="Meyerdierks A."/>
            <person name="Storesund J.E."/>
            <person name="Kallscheuer N."/>
            <person name="Luecker S."/>
            <person name="Lage O.M."/>
            <person name="Pohl T."/>
            <person name="Merkel B.J."/>
            <person name="Hornburger P."/>
            <person name="Mueller R.-W."/>
            <person name="Bruemmer F."/>
            <person name="Labrenz M."/>
            <person name="Spormann A.M."/>
            <person name="Op Den Camp H."/>
            <person name="Overmann J."/>
            <person name="Amann R."/>
            <person name="Jetten M.S.M."/>
            <person name="Mascher T."/>
            <person name="Medema M.H."/>
            <person name="Devos D.P."/>
            <person name="Kaster A.-K."/>
            <person name="Ovreas L."/>
            <person name="Rohde M."/>
            <person name="Galperin M.Y."/>
            <person name="Jogler C."/>
        </authorList>
    </citation>
    <scope>NUCLEOTIDE SEQUENCE [LARGE SCALE GENOMIC DNA]</scope>
    <source>
        <strain evidence="3 4">Pla52n</strain>
    </source>
</reference>
<accession>A0A5C6AZX7</accession>
<name>A0A5C6AZX7_9BACT</name>
<evidence type="ECO:0000313" key="3">
    <source>
        <dbReference type="EMBL" id="TWU05585.1"/>
    </source>
</evidence>
<keyword evidence="1" id="KW-1133">Transmembrane helix</keyword>
<organism evidence="3 4">
    <name type="scientific">Stieleria varia</name>
    <dbReference type="NCBI Taxonomy" id="2528005"/>
    <lineage>
        <taxon>Bacteria</taxon>
        <taxon>Pseudomonadati</taxon>
        <taxon>Planctomycetota</taxon>
        <taxon>Planctomycetia</taxon>
        <taxon>Pirellulales</taxon>
        <taxon>Pirellulaceae</taxon>
        <taxon>Stieleria</taxon>
    </lineage>
</organism>
<keyword evidence="1" id="KW-0472">Membrane</keyword>
<dbReference type="Pfam" id="PF07607">
    <property type="entry name" value="DUF1570"/>
    <property type="match status" value="1"/>
</dbReference>
<protein>
    <recommendedName>
        <fullName evidence="2">DUF1570 domain-containing protein</fullName>
    </recommendedName>
</protein>
<evidence type="ECO:0000313" key="4">
    <source>
        <dbReference type="Proteomes" id="UP000320176"/>
    </source>
</evidence>
<keyword evidence="1" id="KW-0812">Transmembrane</keyword>
<gene>
    <name evidence="3" type="ORF">Pla52n_13000</name>
</gene>
<evidence type="ECO:0000256" key="1">
    <source>
        <dbReference type="SAM" id="Phobius"/>
    </source>
</evidence>
<keyword evidence="4" id="KW-1185">Reference proteome</keyword>
<dbReference type="EMBL" id="SJPN01000002">
    <property type="protein sequence ID" value="TWU05585.1"/>
    <property type="molecule type" value="Genomic_DNA"/>
</dbReference>
<feature type="domain" description="DUF1570" evidence="2">
    <location>
        <begin position="233"/>
        <end position="359"/>
    </location>
</feature>
<feature type="transmembrane region" description="Helical" evidence="1">
    <location>
        <begin position="25"/>
        <end position="51"/>
    </location>
</feature>
<sequence>MGMNQTTRNRDVITYRFGKHLTEGLYFVSSLSIVMTSMMAVSPFVASSWAVETVTFRSGKDDLVNGKPEPTRTVVGEALVEAIDGGLLLQSDDGRIWTIQPDQIISRETDDRPLVPITADAMHERMLEELPAGFAVYRTANYLIVHNTSEAYARQVGTLFEQLHRGFFAFWNNQRWDLPEPRFPLVALVLSDRNEFLKHAGAEVGSTANLVIGYYHLSSNRMTTFNVPDLERNVATIIHEATHQLAYNCGVQQRFADNPKWVSEGLAMFFESPDFRSASMWRSIGRINQKNLARWREYLPRRPADSLATLICDDKRLSSEATAEAAYGESWALTYFLLKTRREEYVAYLKKLSEGKPLAELSGRERIKMFEESFETTLPKLDKAFVMYMQRVRG</sequence>
<evidence type="ECO:0000259" key="2">
    <source>
        <dbReference type="Pfam" id="PF07607"/>
    </source>
</evidence>
<dbReference type="Proteomes" id="UP000320176">
    <property type="component" value="Unassembled WGS sequence"/>
</dbReference>